<dbReference type="SMART" id="SM00642">
    <property type="entry name" value="Aamy"/>
    <property type="match status" value="1"/>
</dbReference>
<proteinExistence type="inferred from homology"/>
<keyword evidence="3" id="KW-0326">Glycosidase</keyword>
<evidence type="ECO:0000256" key="3">
    <source>
        <dbReference type="ARBA" id="ARBA00023295"/>
    </source>
</evidence>
<organism evidence="6 7">
    <name type="scientific">Demequina litoralis</name>
    <dbReference type="NCBI Taxonomy" id="3051660"/>
    <lineage>
        <taxon>Bacteria</taxon>
        <taxon>Bacillati</taxon>
        <taxon>Actinomycetota</taxon>
        <taxon>Actinomycetes</taxon>
        <taxon>Micrococcales</taxon>
        <taxon>Demequinaceae</taxon>
        <taxon>Demequina</taxon>
    </lineage>
</organism>
<dbReference type="CDD" id="cd11326">
    <property type="entry name" value="AmyAc_Glg_debranch"/>
    <property type="match status" value="1"/>
</dbReference>
<dbReference type="Gene3D" id="3.20.20.80">
    <property type="entry name" value="Glycosidases"/>
    <property type="match status" value="1"/>
</dbReference>
<feature type="region of interest" description="Disordered" evidence="4">
    <location>
        <begin position="485"/>
        <end position="513"/>
    </location>
</feature>
<keyword evidence="2" id="KW-0378">Hydrolase</keyword>
<dbReference type="SUPFAM" id="SSF51011">
    <property type="entry name" value="Glycosyl hydrolase domain"/>
    <property type="match status" value="1"/>
</dbReference>
<dbReference type="SUPFAM" id="SSF81296">
    <property type="entry name" value="E set domains"/>
    <property type="match status" value="1"/>
</dbReference>
<evidence type="ECO:0000256" key="1">
    <source>
        <dbReference type="ARBA" id="ARBA00008061"/>
    </source>
</evidence>
<dbReference type="InterPro" id="IPR048644">
    <property type="entry name" value="Isoamylase_C"/>
</dbReference>
<dbReference type="PANTHER" id="PTHR43002">
    <property type="entry name" value="GLYCOGEN DEBRANCHING ENZYME"/>
    <property type="match status" value="1"/>
</dbReference>
<name>A0ABT8G6P7_9MICO</name>
<dbReference type="NCBIfam" id="TIGR02100">
    <property type="entry name" value="glgX_debranch"/>
    <property type="match status" value="1"/>
</dbReference>
<dbReference type="InterPro" id="IPR044505">
    <property type="entry name" value="GlgX_Isoamylase_N_E_set"/>
</dbReference>
<comment type="caution">
    <text evidence="6">The sequence shown here is derived from an EMBL/GenBank/DDBJ whole genome shotgun (WGS) entry which is preliminary data.</text>
</comment>
<dbReference type="Gene3D" id="2.60.40.10">
    <property type="entry name" value="Immunoglobulins"/>
    <property type="match status" value="1"/>
</dbReference>
<dbReference type="InterPro" id="IPR014756">
    <property type="entry name" value="Ig_E-set"/>
</dbReference>
<dbReference type="RefSeq" id="WP_301131224.1">
    <property type="nucleotide sequence ID" value="NZ_JAUHPW010000002.1"/>
</dbReference>
<keyword evidence="7" id="KW-1185">Reference proteome</keyword>
<evidence type="ECO:0000313" key="7">
    <source>
        <dbReference type="Proteomes" id="UP001172728"/>
    </source>
</evidence>
<comment type="similarity">
    <text evidence="1">Belongs to the glycosyl hydrolase 13 family.</text>
</comment>
<dbReference type="Proteomes" id="UP001172728">
    <property type="component" value="Unassembled WGS sequence"/>
</dbReference>
<reference evidence="6" key="1">
    <citation type="submission" date="2023-06" db="EMBL/GenBank/DDBJ databases">
        <title>Sysu t00192.</title>
        <authorList>
            <person name="Gao L."/>
            <person name="Fang B.-Z."/>
            <person name="Li W.-J."/>
        </authorList>
    </citation>
    <scope>NUCLEOTIDE SEQUENCE</scope>
    <source>
        <strain evidence="6">SYSU T00192</strain>
    </source>
</reference>
<dbReference type="InterPro" id="IPR013783">
    <property type="entry name" value="Ig-like_fold"/>
</dbReference>
<dbReference type="Pfam" id="PF02922">
    <property type="entry name" value="CBM_48"/>
    <property type="match status" value="1"/>
</dbReference>
<gene>
    <name evidence="6" type="primary">glgX</name>
    <name evidence="6" type="ORF">QQX09_02965</name>
</gene>
<dbReference type="InterPro" id="IPR017853">
    <property type="entry name" value="GH"/>
</dbReference>
<evidence type="ECO:0000256" key="2">
    <source>
        <dbReference type="ARBA" id="ARBA00022801"/>
    </source>
</evidence>
<evidence type="ECO:0000256" key="4">
    <source>
        <dbReference type="SAM" id="MobiDB-lite"/>
    </source>
</evidence>
<dbReference type="CDD" id="cd02856">
    <property type="entry name" value="E_set_GDE_Isoamylase_N"/>
    <property type="match status" value="1"/>
</dbReference>
<feature type="compositionally biased region" description="Basic and acidic residues" evidence="4">
    <location>
        <begin position="485"/>
        <end position="498"/>
    </location>
</feature>
<sequence length="717" mass="79349">MTSPTVAPSPDPHRLGVHLVEGGAIVAVYAAHATAMHLCLFSDDDRTETRIQLHGPQNGIWHAFVPGIEVGQRYGFRATGPWQPKQGHRYNPAKLLLDPYGRGIEGRLTPMTEPGAKALLSSRDATDSAPLMPRSVVTEKPSGPWQTPHPRVPWTDTVIYETHVKGLTKTMPGIPEELRGTYAGLAHPAAIDYLTGLGITAVELLPVHAFAPEPHLEHGGLDSYWGYSTLGFFAPHAGYATEAARAAGAQAVQDEFCGMVDLLHQGGLEVILDVVYNHTCEGSSADRVLSWKGLDNRVYYRNQVHAPQHYDDTTGTGNTLDFAHPLVSKMALDSLRYWATEMHVDGFRFDLAATLGRTMQGFSSDHPFLVGLITDPVLGGLKLIAEPWDIGLGGWQVGNFPQPMGEWNDRFRDYTRAFWLQWGAANSGQRHHPTAPELATRIAGSSDLFGHSEPYGMRGPIASVNFITAHDGFTAHDLTAYNHKHNEANGEDNRDGTDNNRSFNHGVEGATDDPDILHARRRSMRNMMGTLLISAGTPMLLGGDELGRSQGGNNNAYCQDNEISWFDWDLEEWQVDLRASIAELLRLRRENRVLRPGSFYDGVDHDPTDQLYRADSAWFRHDGEHEDEDWWEDPETRVVQFMRSLSRPAEADALVVVNGHNGAVDVRIPEDQGAPWHLVWDSAWDSLAERTAAVVQPGDTQTMEALSLRLYLTEPEA</sequence>
<dbReference type="Pfam" id="PF00128">
    <property type="entry name" value="Alpha-amylase"/>
    <property type="match status" value="1"/>
</dbReference>
<dbReference type="EMBL" id="JAUHPW010000002">
    <property type="protein sequence ID" value="MDN4474813.1"/>
    <property type="molecule type" value="Genomic_DNA"/>
</dbReference>
<protein>
    <submittedName>
        <fullName evidence="6">Glycogen debranching protein GlgX</fullName>
    </submittedName>
</protein>
<accession>A0ABT8G6P7</accession>
<dbReference type="SUPFAM" id="SSF51445">
    <property type="entry name" value="(Trans)glycosidases"/>
    <property type="match status" value="1"/>
</dbReference>
<dbReference type="InterPro" id="IPR013780">
    <property type="entry name" value="Glyco_hydro_b"/>
</dbReference>
<dbReference type="Gene3D" id="2.60.40.1180">
    <property type="entry name" value="Golgi alpha-mannosidase II"/>
    <property type="match status" value="1"/>
</dbReference>
<dbReference type="Pfam" id="PF21331">
    <property type="entry name" value="Isoamylase_C"/>
    <property type="match status" value="1"/>
</dbReference>
<feature type="domain" description="Glycosyl hydrolase family 13 catalytic" evidence="5">
    <location>
        <begin position="161"/>
        <end position="588"/>
    </location>
</feature>
<evidence type="ECO:0000259" key="5">
    <source>
        <dbReference type="SMART" id="SM00642"/>
    </source>
</evidence>
<evidence type="ECO:0000313" key="6">
    <source>
        <dbReference type="EMBL" id="MDN4474813.1"/>
    </source>
</evidence>
<dbReference type="InterPro" id="IPR006047">
    <property type="entry name" value="GH13_cat_dom"/>
</dbReference>
<dbReference type="InterPro" id="IPR004193">
    <property type="entry name" value="Glyco_hydro_13_N"/>
</dbReference>
<dbReference type="InterPro" id="IPR011837">
    <property type="entry name" value="Glycogen_debranch_GlgX"/>
</dbReference>